<dbReference type="EMBL" id="FOHB01000003">
    <property type="protein sequence ID" value="SES16801.1"/>
    <property type="molecule type" value="Genomic_DNA"/>
</dbReference>
<dbReference type="GO" id="GO:0008889">
    <property type="term" value="F:glycerophosphodiester phosphodiesterase activity"/>
    <property type="evidence" value="ECO:0007669"/>
    <property type="project" value="UniProtKB-EC"/>
</dbReference>
<dbReference type="InterPro" id="IPR017946">
    <property type="entry name" value="PLC-like_Pdiesterase_TIM-brl"/>
</dbReference>
<comment type="similarity">
    <text evidence="1">Belongs to the glycerophosphoryl diester phosphodiesterase family.</text>
</comment>
<keyword evidence="10" id="KW-1185">Reference proteome</keyword>
<evidence type="ECO:0000259" key="8">
    <source>
        <dbReference type="PROSITE" id="PS51704"/>
    </source>
</evidence>
<evidence type="ECO:0000313" key="9">
    <source>
        <dbReference type="EMBL" id="SES16801.1"/>
    </source>
</evidence>
<dbReference type="GO" id="GO:0006071">
    <property type="term" value="P:glycerol metabolic process"/>
    <property type="evidence" value="ECO:0007669"/>
    <property type="project" value="UniProtKB-KW"/>
</dbReference>
<dbReference type="PANTHER" id="PTHR43620">
    <property type="entry name" value="GLYCEROPHOSPHORYL DIESTER PHOSPHODIESTERASE"/>
    <property type="match status" value="1"/>
</dbReference>
<keyword evidence="5" id="KW-0378">Hydrolase</keyword>
<evidence type="ECO:0000256" key="2">
    <source>
        <dbReference type="ARBA" id="ARBA00012247"/>
    </source>
</evidence>
<sequence length="414" mass="44252">MGGDLRRLSRVSPRAVPAGALRSGPVNRARVVTALVAGALVLSACTDGRRDLPAAPASSSTSGSARPGSSAHALVARPLVIGHRGAAGYRPEHTLASYELGARMGADFIEPDLVSTKDHVLVARHENEISGTTDVAEHPEFADRKTTKTIDGKAVTGWFTEDFTLAELRTLRAVERLPDVRPANRAYDGRWQVPTFAEILALRARLSKELGRTVGVVPELKHPTYFRTVGLPLEPVLVAQVRKAGLDSATGGLMVQCFEPTTLKALDTTFRLKAPLLLLTQPKGAPFDLASSGDRRSYRDLLTPTSLRSLAKYVNVLGPDKAQVIGRRPDGTLGAATTLVSDAHAVGLEVMPYTFRAENQYLPSNLQVGAGAHDKGRAAQEQEAFLAAGVDGLFSDQPDVTVKARAEFMSRPSS</sequence>
<dbReference type="GO" id="GO:0042597">
    <property type="term" value="C:periplasmic space"/>
    <property type="evidence" value="ECO:0007669"/>
    <property type="project" value="TreeGrafter"/>
</dbReference>
<evidence type="ECO:0000256" key="5">
    <source>
        <dbReference type="ARBA" id="ARBA00022801"/>
    </source>
</evidence>
<evidence type="ECO:0000256" key="3">
    <source>
        <dbReference type="ARBA" id="ARBA00022729"/>
    </source>
</evidence>
<dbReference type="GO" id="GO:0006629">
    <property type="term" value="P:lipid metabolic process"/>
    <property type="evidence" value="ECO:0007669"/>
    <property type="project" value="InterPro"/>
</dbReference>
<organism evidence="9 10">
    <name type="scientific">Pedococcus cremeus</name>
    <dbReference type="NCBI Taxonomy" id="587636"/>
    <lineage>
        <taxon>Bacteria</taxon>
        <taxon>Bacillati</taxon>
        <taxon>Actinomycetota</taxon>
        <taxon>Actinomycetes</taxon>
        <taxon>Micrococcales</taxon>
        <taxon>Intrasporangiaceae</taxon>
        <taxon>Pedococcus</taxon>
    </lineage>
</organism>
<dbReference type="OrthoDB" id="9758957at2"/>
<feature type="compositionally biased region" description="Low complexity" evidence="7">
    <location>
        <begin position="53"/>
        <end position="70"/>
    </location>
</feature>
<keyword evidence="3" id="KW-0732">Signal</keyword>
<protein>
    <recommendedName>
        <fullName evidence="2">glycerophosphodiester phosphodiesterase</fullName>
        <ecNumber evidence="2">3.1.4.46</ecNumber>
    </recommendedName>
</protein>
<feature type="domain" description="GP-PDE" evidence="8">
    <location>
        <begin position="78"/>
        <end position="405"/>
    </location>
</feature>
<dbReference type="PANTHER" id="PTHR43620:SF7">
    <property type="entry name" value="GLYCEROPHOSPHODIESTER PHOSPHODIESTERASE GDPD5-RELATED"/>
    <property type="match status" value="1"/>
</dbReference>
<comment type="catalytic activity">
    <reaction evidence="6">
        <text>a sn-glycero-3-phosphodiester + H2O = an alcohol + sn-glycerol 3-phosphate + H(+)</text>
        <dbReference type="Rhea" id="RHEA:12969"/>
        <dbReference type="ChEBI" id="CHEBI:15377"/>
        <dbReference type="ChEBI" id="CHEBI:15378"/>
        <dbReference type="ChEBI" id="CHEBI:30879"/>
        <dbReference type="ChEBI" id="CHEBI:57597"/>
        <dbReference type="ChEBI" id="CHEBI:83408"/>
        <dbReference type="EC" id="3.1.4.46"/>
    </reaction>
</comment>
<reference evidence="10" key="1">
    <citation type="submission" date="2016-10" db="EMBL/GenBank/DDBJ databases">
        <authorList>
            <person name="Varghese N."/>
            <person name="Submissions S."/>
        </authorList>
    </citation>
    <scope>NUCLEOTIDE SEQUENCE [LARGE SCALE GENOMIC DNA]</scope>
    <source>
        <strain evidence="10">CGMCC 1.6963</strain>
    </source>
</reference>
<evidence type="ECO:0000313" key="10">
    <source>
        <dbReference type="Proteomes" id="UP000199019"/>
    </source>
</evidence>
<dbReference type="Pfam" id="PF03009">
    <property type="entry name" value="GDPD"/>
    <property type="match status" value="1"/>
</dbReference>
<evidence type="ECO:0000256" key="4">
    <source>
        <dbReference type="ARBA" id="ARBA00022798"/>
    </source>
</evidence>
<dbReference type="CDD" id="cd08602">
    <property type="entry name" value="GDPD_ScGlpQ1_like"/>
    <property type="match status" value="1"/>
</dbReference>
<evidence type="ECO:0000256" key="7">
    <source>
        <dbReference type="SAM" id="MobiDB-lite"/>
    </source>
</evidence>
<dbReference type="Proteomes" id="UP000199019">
    <property type="component" value="Unassembled WGS sequence"/>
</dbReference>
<proteinExistence type="inferred from homology"/>
<keyword evidence="4" id="KW-0319">Glycerol metabolism</keyword>
<dbReference type="SUPFAM" id="SSF51695">
    <property type="entry name" value="PLC-like phosphodiesterases"/>
    <property type="match status" value="1"/>
</dbReference>
<dbReference type="Gene3D" id="3.20.20.190">
    <property type="entry name" value="Phosphatidylinositol (PI) phosphodiesterase"/>
    <property type="match status" value="1"/>
</dbReference>
<evidence type="ECO:0000256" key="1">
    <source>
        <dbReference type="ARBA" id="ARBA00007277"/>
    </source>
</evidence>
<feature type="region of interest" description="Disordered" evidence="7">
    <location>
        <begin position="51"/>
        <end position="70"/>
    </location>
</feature>
<evidence type="ECO:0000256" key="6">
    <source>
        <dbReference type="ARBA" id="ARBA00047512"/>
    </source>
</evidence>
<dbReference type="EC" id="3.1.4.46" evidence="2"/>
<dbReference type="AlphaFoldDB" id="A0A1H9V5J2"/>
<dbReference type="PROSITE" id="PS51704">
    <property type="entry name" value="GP_PDE"/>
    <property type="match status" value="1"/>
</dbReference>
<accession>A0A1H9V5J2</accession>
<name>A0A1H9V5J2_9MICO</name>
<dbReference type="InterPro" id="IPR030395">
    <property type="entry name" value="GP_PDE_dom"/>
</dbReference>
<feature type="region of interest" description="Disordered" evidence="7">
    <location>
        <begin position="1"/>
        <end position="20"/>
    </location>
</feature>
<dbReference type="STRING" id="587636.SAMN05216199_2303"/>
<gene>
    <name evidence="9" type="ORF">SAMN05216199_2303</name>
</gene>